<accession>A0A229T388</accession>
<keyword evidence="2" id="KW-1185">Reference proteome</keyword>
<organism evidence="1 2">
    <name type="scientific">Amycolatopsis vastitatis</name>
    <dbReference type="NCBI Taxonomy" id="1905142"/>
    <lineage>
        <taxon>Bacteria</taxon>
        <taxon>Bacillati</taxon>
        <taxon>Actinomycetota</taxon>
        <taxon>Actinomycetes</taxon>
        <taxon>Pseudonocardiales</taxon>
        <taxon>Pseudonocardiaceae</taxon>
        <taxon>Amycolatopsis</taxon>
    </lineage>
</organism>
<comment type="caution">
    <text evidence="1">The sequence shown here is derived from an EMBL/GenBank/DDBJ whole genome shotgun (WGS) entry which is preliminary data.</text>
</comment>
<dbReference type="InterPro" id="IPR023198">
    <property type="entry name" value="PGP-like_dom2"/>
</dbReference>
<gene>
    <name evidence="1" type="ORF">CF165_22780</name>
</gene>
<dbReference type="OrthoDB" id="9812856at2"/>
<evidence type="ECO:0000313" key="1">
    <source>
        <dbReference type="EMBL" id="OXM65716.1"/>
    </source>
</evidence>
<dbReference type="Gene3D" id="1.10.150.240">
    <property type="entry name" value="Putative phosphatase, domain 2"/>
    <property type="match status" value="1"/>
</dbReference>
<keyword evidence="1" id="KW-0378">Hydrolase</keyword>
<dbReference type="InterPro" id="IPR023214">
    <property type="entry name" value="HAD_sf"/>
</dbReference>
<dbReference type="RefSeq" id="WP_093949570.1">
    <property type="nucleotide sequence ID" value="NZ_NMUL01000022.1"/>
</dbReference>
<dbReference type="Gene3D" id="3.40.50.1000">
    <property type="entry name" value="HAD superfamily/HAD-like"/>
    <property type="match status" value="1"/>
</dbReference>
<sequence>MRALIFDFDGLLVDTEASAFRAWRQVLAEYGADLPLPAWQAVIGGQSSVAAVLSHLEHAIGTVDREAVVARWRDTNRAFAARMPLRDGVGEFLSAARAGGLRLAVASGATRDWVSEHLERVGVSGHFAVVSALDEHRPKPAPDVYLAALDALGVPACDTVAFEDSPAGVAAAVAAGLRCFAVPNEVTSGLAFPGAERVLTSFVALTPGDIAHDRSKCHRH</sequence>
<proteinExistence type="predicted"/>
<dbReference type="AlphaFoldDB" id="A0A229T388"/>
<dbReference type="PANTHER" id="PTHR18901:SF38">
    <property type="entry name" value="PSEUDOURIDINE-5'-PHOSPHATASE"/>
    <property type="match status" value="1"/>
</dbReference>
<dbReference type="GO" id="GO:0016787">
    <property type="term" value="F:hydrolase activity"/>
    <property type="evidence" value="ECO:0007669"/>
    <property type="project" value="UniProtKB-KW"/>
</dbReference>
<dbReference type="NCBIfam" id="TIGR01509">
    <property type="entry name" value="HAD-SF-IA-v3"/>
    <property type="match status" value="1"/>
</dbReference>
<name>A0A229T388_9PSEU</name>
<protein>
    <submittedName>
        <fullName evidence="1">HAD family hydrolase</fullName>
    </submittedName>
</protein>
<dbReference type="InterPro" id="IPR006439">
    <property type="entry name" value="HAD-SF_hydro_IA"/>
</dbReference>
<dbReference type="PANTHER" id="PTHR18901">
    <property type="entry name" value="2-DEOXYGLUCOSE-6-PHOSPHATE PHOSPHATASE 2"/>
    <property type="match status" value="1"/>
</dbReference>
<dbReference type="Pfam" id="PF00702">
    <property type="entry name" value="Hydrolase"/>
    <property type="match status" value="1"/>
</dbReference>
<dbReference type="SFLD" id="SFLDG01129">
    <property type="entry name" value="C1.5:_HAD__Beta-PGM__Phosphata"/>
    <property type="match status" value="1"/>
</dbReference>
<dbReference type="EMBL" id="NMUL01000022">
    <property type="protein sequence ID" value="OXM65716.1"/>
    <property type="molecule type" value="Genomic_DNA"/>
</dbReference>
<dbReference type="SFLD" id="SFLDS00003">
    <property type="entry name" value="Haloacid_Dehalogenase"/>
    <property type="match status" value="1"/>
</dbReference>
<reference evidence="2" key="1">
    <citation type="submission" date="2017-07" db="EMBL/GenBank/DDBJ databases">
        <title>Comparative genome mining reveals phylogenetic distribution patterns of secondary metabolites in Amycolatopsis.</title>
        <authorList>
            <person name="Adamek M."/>
            <person name="Alanjary M."/>
            <person name="Sales-Ortells H."/>
            <person name="Goodfellow M."/>
            <person name="Bull A.T."/>
            <person name="Kalinowski J."/>
            <person name="Ziemert N."/>
        </authorList>
    </citation>
    <scope>NUCLEOTIDE SEQUENCE [LARGE SCALE GENOMIC DNA]</scope>
    <source>
        <strain evidence="2">H5</strain>
    </source>
</reference>
<dbReference type="SUPFAM" id="SSF56784">
    <property type="entry name" value="HAD-like"/>
    <property type="match status" value="1"/>
</dbReference>
<evidence type="ECO:0000313" key="2">
    <source>
        <dbReference type="Proteomes" id="UP000215199"/>
    </source>
</evidence>
<dbReference type="Proteomes" id="UP000215199">
    <property type="component" value="Unassembled WGS sequence"/>
</dbReference>
<dbReference type="InterPro" id="IPR036412">
    <property type="entry name" value="HAD-like_sf"/>
</dbReference>